<protein>
    <submittedName>
        <fullName evidence="8 9">SusD family</fullName>
    </submittedName>
    <submittedName>
        <fullName evidence="11">SusD family protein</fullName>
    </submittedName>
</protein>
<feature type="domain" description="SusD-like N-terminal" evidence="7">
    <location>
        <begin position="26"/>
        <end position="229"/>
    </location>
</feature>
<dbReference type="InterPro" id="IPR033985">
    <property type="entry name" value="SusD-like_N"/>
</dbReference>
<dbReference type="Pfam" id="PF14322">
    <property type="entry name" value="SusD-like_3"/>
    <property type="match status" value="1"/>
</dbReference>
<evidence type="ECO:0000256" key="3">
    <source>
        <dbReference type="ARBA" id="ARBA00022729"/>
    </source>
</evidence>
<dbReference type="EMBL" id="CP103141">
    <property type="protein sequence ID" value="UVQ76277.1"/>
    <property type="molecule type" value="Genomic_DNA"/>
</dbReference>
<evidence type="ECO:0000259" key="6">
    <source>
        <dbReference type="Pfam" id="PF07980"/>
    </source>
</evidence>
<evidence type="ECO:0000313" key="13">
    <source>
        <dbReference type="Proteomes" id="UP001060104"/>
    </source>
</evidence>
<dbReference type="InterPro" id="IPR011990">
    <property type="entry name" value="TPR-like_helical_dom_sf"/>
</dbReference>
<keyword evidence="13" id="KW-1185">Reference proteome</keyword>
<dbReference type="Pfam" id="PF07980">
    <property type="entry name" value="SusD_RagB"/>
    <property type="match status" value="1"/>
</dbReference>
<dbReference type="PROSITE" id="PS51257">
    <property type="entry name" value="PROKAR_LIPOPROTEIN"/>
    <property type="match status" value="1"/>
</dbReference>
<dbReference type="EMBL" id="CZAE01000004">
    <property type="protein sequence ID" value="CUO84404.1"/>
    <property type="molecule type" value="Genomic_DNA"/>
</dbReference>
<dbReference type="GO" id="GO:0009279">
    <property type="term" value="C:cell outer membrane"/>
    <property type="evidence" value="ECO:0007669"/>
    <property type="project" value="UniProtKB-SubCell"/>
</dbReference>
<keyword evidence="3" id="KW-0732">Signal</keyword>
<keyword evidence="4" id="KW-0472">Membrane</keyword>
<reference evidence="9" key="3">
    <citation type="submission" date="2022-08" db="EMBL/GenBank/DDBJ databases">
        <title>Genome Sequencing of Bacteroides fragilis Group Isolates with Nanopore Technology.</title>
        <authorList>
            <person name="Tisza M.J."/>
            <person name="Smith D."/>
            <person name="Dekker J.P."/>
        </authorList>
    </citation>
    <scope>NUCLEOTIDE SEQUENCE</scope>
    <source>
        <strain evidence="9">BFG-351</strain>
        <strain evidence="10">BFG-527</strain>
    </source>
</reference>
<dbReference type="AlphaFoldDB" id="A0A174IB61"/>
<reference evidence="11" key="2">
    <citation type="submission" date="2019-11" db="EMBL/GenBank/DDBJ databases">
        <authorList>
            <person name="Feng L."/>
        </authorList>
    </citation>
    <scope>NUCLEOTIDE SEQUENCE</scope>
    <source>
        <strain evidence="11">BfaecisLFYP10</strain>
    </source>
</reference>
<dbReference type="GeneID" id="69588440"/>
<dbReference type="InterPro" id="IPR012944">
    <property type="entry name" value="SusD_RagB_dom"/>
</dbReference>
<dbReference type="Proteomes" id="UP001204548">
    <property type="component" value="Unassembled WGS sequence"/>
</dbReference>
<reference evidence="8 12" key="1">
    <citation type="submission" date="2015-09" db="EMBL/GenBank/DDBJ databases">
        <authorList>
            <consortium name="Pathogen Informatics"/>
        </authorList>
    </citation>
    <scope>NUCLEOTIDE SEQUENCE [LARGE SCALE GENOMIC DNA]</scope>
    <source>
        <strain evidence="8 12">2789STDY5834846</strain>
    </source>
</reference>
<keyword evidence="5" id="KW-0998">Cell outer membrane</keyword>
<evidence type="ECO:0000313" key="12">
    <source>
        <dbReference type="Proteomes" id="UP000095606"/>
    </source>
</evidence>
<evidence type="ECO:0000313" key="10">
    <source>
        <dbReference type="EMBL" id="UVQ76277.1"/>
    </source>
</evidence>
<evidence type="ECO:0000256" key="2">
    <source>
        <dbReference type="ARBA" id="ARBA00006275"/>
    </source>
</evidence>
<feature type="domain" description="RagB/SusD" evidence="6">
    <location>
        <begin position="351"/>
        <end position="652"/>
    </location>
</feature>
<comment type="subcellular location">
    <subcellularLocation>
        <location evidence="1">Cell outer membrane</location>
    </subcellularLocation>
</comment>
<dbReference type="EMBL" id="CACRSZ010000089">
    <property type="protein sequence ID" value="VYT51873.1"/>
    <property type="molecule type" value="Genomic_DNA"/>
</dbReference>
<dbReference type="Gene3D" id="1.25.40.390">
    <property type="match status" value="1"/>
</dbReference>
<evidence type="ECO:0000259" key="7">
    <source>
        <dbReference type="Pfam" id="PF14322"/>
    </source>
</evidence>
<gene>
    <name evidence="11" type="ORF">BFLFYP10_04207</name>
    <name evidence="8" type="ORF">ERS852461_01268</name>
    <name evidence="9" type="ORF">NXW97_06690</name>
    <name evidence="10" type="ORF">NXY30_07840</name>
</gene>
<evidence type="ECO:0000256" key="5">
    <source>
        <dbReference type="ARBA" id="ARBA00023237"/>
    </source>
</evidence>
<dbReference type="Proteomes" id="UP001060104">
    <property type="component" value="Chromosome"/>
</dbReference>
<evidence type="ECO:0000313" key="9">
    <source>
        <dbReference type="EMBL" id="MCS2791698.1"/>
    </source>
</evidence>
<evidence type="ECO:0000313" key="11">
    <source>
        <dbReference type="EMBL" id="VYT51873.1"/>
    </source>
</evidence>
<dbReference type="SUPFAM" id="SSF48452">
    <property type="entry name" value="TPR-like"/>
    <property type="match status" value="1"/>
</dbReference>
<evidence type="ECO:0000313" key="8">
    <source>
        <dbReference type="EMBL" id="CUO84404.1"/>
    </source>
</evidence>
<evidence type="ECO:0000256" key="1">
    <source>
        <dbReference type="ARBA" id="ARBA00004442"/>
    </source>
</evidence>
<accession>A0A174IB61</accession>
<accession>A0A6N2XCQ7</accession>
<dbReference type="Proteomes" id="UP000095606">
    <property type="component" value="Unassembled WGS sequence"/>
</dbReference>
<evidence type="ECO:0000256" key="4">
    <source>
        <dbReference type="ARBA" id="ARBA00023136"/>
    </source>
</evidence>
<name>A0A174IB61_9BACE</name>
<comment type="similarity">
    <text evidence="2">Belongs to the SusD family.</text>
</comment>
<dbReference type="RefSeq" id="WP_010536343.1">
    <property type="nucleotide sequence ID" value="NZ_CABMFH010000003.1"/>
</dbReference>
<dbReference type="EMBL" id="JANUTS010000001">
    <property type="protein sequence ID" value="MCS2791698.1"/>
    <property type="molecule type" value="Genomic_DNA"/>
</dbReference>
<proteinExistence type="inferred from homology"/>
<organism evidence="8 12">
    <name type="scientific">Bacteroides faecis</name>
    <dbReference type="NCBI Taxonomy" id="674529"/>
    <lineage>
        <taxon>Bacteria</taxon>
        <taxon>Pseudomonadati</taxon>
        <taxon>Bacteroidota</taxon>
        <taxon>Bacteroidia</taxon>
        <taxon>Bacteroidales</taxon>
        <taxon>Bacteroidaceae</taxon>
        <taxon>Bacteroides</taxon>
    </lineage>
</organism>
<sequence length="652" mass="74950">MKNIRSIVIAGITAVMAFSVCSCDSYLDVDRYIYDMTSLDSIFKRKSLLEQYINGASMYLPREEILWWKGEDPFALTTDEAFCSFKMTPVDYAQGKIDRFSSSYDYYNRFYKGIRRANQVIQRIHECEDISEVDRRDFTGRAHFLRAYLYYSLLRQYGPVPILPDDPLPTNGSTESLSFPRGTYDECVDYICENLESAAAMLLDERPDVSTYRVPTKGAALSIISRIRLEAASPWFNGNPYYYDFIRHIDGVPYISQTKDLQKWGIAAAAAKRVINLDKYALFTVPKDADTPELPKNVPNGNFPNGAGDIDPFRSYNDMFTGEELALNVSEYIWTAGFNNDVLYVAFPAVMGGGNGLNVSQQLVDAYKMVDGYDINESSQEYPYPVEAEAWKPIGNNGKSFSGYQMPAQVAKMYDNREMRFYATIAFNHRYWEASSYAGTEPNKKNLEVTYYIDGTGAAWGDHPDDKSFSGYNCCKYVHTSDSPKGGYRSKYFPLIRYAEILLNYVEAMNEMEEGVVYTDEDNNITVKRDKDEMRKYFNMIRFRAGLPGVTDAELNDPAKMREIIKRERQVEFALEGRRFFDLRRWGDLTKNVGTFYGMNVNAKSSNREAYHKRTAMTWQYSIYTISNKLMFYPIIQTVMDKNVKLDQNPGW</sequence>